<dbReference type="Proteomes" id="UP000308652">
    <property type="component" value="Unassembled WGS sequence"/>
</dbReference>
<dbReference type="AlphaFoldDB" id="A0A5C3MRT5"/>
<organism evidence="1 2">
    <name type="scientific">Crucibulum laeve</name>
    <dbReference type="NCBI Taxonomy" id="68775"/>
    <lineage>
        <taxon>Eukaryota</taxon>
        <taxon>Fungi</taxon>
        <taxon>Dikarya</taxon>
        <taxon>Basidiomycota</taxon>
        <taxon>Agaricomycotina</taxon>
        <taxon>Agaricomycetes</taxon>
        <taxon>Agaricomycetidae</taxon>
        <taxon>Agaricales</taxon>
        <taxon>Agaricineae</taxon>
        <taxon>Nidulariaceae</taxon>
        <taxon>Crucibulum</taxon>
    </lineage>
</organism>
<gene>
    <name evidence="1" type="ORF">BDQ12DRAFT_672271</name>
</gene>
<name>A0A5C3MRT5_9AGAR</name>
<keyword evidence="2" id="KW-1185">Reference proteome</keyword>
<protein>
    <submittedName>
        <fullName evidence="1">Uncharacterized protein</fullName>
    </submittedName>
</protein>
<proteinExistence type="predicted"/>
<evidence type="ECO:0000313" key="1">
    <source>
        <dbReference type="EMBL" id="TFK44031.1"/>
    </source>
</evidence>
<sequence length="95" mass="10851">MLFSRGWQGRSVQELVVASLSATSAVNVQFGGRGSWQYKSLCIYSLQLTVSQHVLHSRHRMPLRKIYEVRFFNATTYVHSSVHKEQVGRVRRASG</sequence>
<evidence type="ECO:0000313" key="2">
    <source>
        <dbReference type="Proteomes" id="UP000308652"/>
    </source>
</evidence>
<reference evidence="1 2" key="1">
    <citation type="journal article" date="2019" name="Nat. Ecol. Evol.">
        <title>Megaphylogeny resolves global patterns of mushroom evolution.</title>
        <authorList>
            <person name="Varga T."/>
            <person name="Krizsan K."/>
            <person name="Foldi C."/>
            <person name="Dima B."/>
            <person name="Sanchez-Garcia M."/>
            <person name="Sanchez-Ramirez S."/>
            <person name="Szollosi G.J."/>
            <person name="Szarkandi J.G."/>
            <person name="Papp V."/>
            <person name="Albert L."/>
            <person name="Andreopoulos W."/>
            <person name="Angelini C."/>
            <person name="Antonin V."/>
            <person name="Barry K.W."/>
            <person name="Bougher N.L."/>
            <person name="Buchanan P."/>
            <person name="Buyck B."/>
            <person name="Bense V."/>
            <person name="Catcheside P."/>
            <person name="Chovatia M."/>
            <person name="Cooper J."/>
            <person name="Damon W."/>
            <person name="Desjardin D."/>
            <person name="Finy P."/>
            <person name="Geml J."/>
            <person name="Haridas S."/>
            <person name="Hughes K."/>
            <person name="Justo A."/>
            <person name="Karasinski D."/>
            <person name="Kautmanova I."/>
            <person name="Kiss B."/>
            <person name="Kocsube S."/>
            <person name="Kotiranta H."/>
            <person name="LaButti K.M."/>
            <person name="Lechner B.E."/>
            <person name="Liimatainen K."/>
            <person name="Lipzen A."/>
            <person name="Lukacs Z."/>
            <person name="Mihaltcheva S."/>
            <person name="Morgado L.N."/>
            <person name="Niskanen T."/>
            <person name="Noordeloos M.E."/>
            <person name="Ohm R.A."/>
            <person name="Ortiz-Santana B."/>
            <person name="Ovrebo C."/>
            <person name="Racz N."/>
            <person name="Riley R."/>
            <person name="Savchenko A."/>
            <person name="Shiryaev A."/>
            <person name="Soop K."/>
            <person name="Spirin V."/>
            <person name="Szebenyi C."/>
            <person name="Tomsovsky M."/>
            <person name="Tulloss R.E."/>
            <person name="Uehling J."/>
            <person name="Grigoriev I.V."/>
            <person name="Vagvolgyi C."/>
            <person name="Papp T."/>
            <person name="Martin F.M."/>
            <person name="Miettinen O."/>
            <person name="Hibbett D.S."/>
            <person name="Nagy L.G."/>
        </authorList>
    </citation>
    <scope>NUCLEOTIDE SEQUENCE [LARGE SCALE GENOMIC DNA]</scope>
    <source>
        <strain evidence="1 2">CBS 166.37</strain>
    </source>
</reference>
<accession>A0A5C3MRT5</accession>
<dbReference type="EMBL" id="ML213590">
    <property type="protein sequence ID" value="TFK44031.1"/>
    <property type="molecule type" value="Genomic_DNA"/>
</dbReference>